<dbReference type="AlphaFoldDB" id="A0A9W6QXJ0"/>
<dbReference type="Gene3D" id="3.40.50.970">
    <property type="match status" value="2"/>
</dbReference>
<feature type="domain" description="Thiamine pyrophosphate enzyme N-terminal TPP-binding" evidence="4">
    <location>
        <begin position="61"/>
        <end position="131"/>
    </location>
</feature>
<dbReference type="InterPro" id="IPR012001">
    <property type="entry name" value="Thiamin_PyroP_enz_TPP-bd_dom"/>
</dbReference>
<feature type="domain" description="Thiamine pyrophosphate enzyme TPP-binding" evidence="3">
    <location>
        <begin position="397"/>
        <end position="533"/>
    </location>
</feature>
<dbReference type="GO" id="GO:0050660">
    <property type="term" value="F:flavin adenine dinucleotide binding"/>
    <property type="evidence" value="ECO:0007669"/>
    <property type="project" value="TreeGrafter"/>
</dbReference>
<dbReference type="SUPFAM" id="SSF52518">
    <property type="entry name" value="Thiamin diphosphate-binding fold (THDP-binding)"/>
    <property type="match status" value="2"/>
</dbReference>
<dbReference type="PANTHER" id="PTHR18968">
    <property type="entry name" value="THIAMINE PYROPHOSPHATE ENZYMES"/>
    <property type="match status" value="1"/>
</dbReference>
<sequence length="540" mass="55649">MNGAQSLIRTLVDAGVDVCFANPGTSEMHFVAALDSLKSSSAHELDADASNAGEHDADTSGEPEMRAVLALFEGVVTGAADGYARIAGKPAATLLHLGPGLGNGLANLHNARRAHTPVVNVIGDHATYHKQYDAPLESDIDAVAGSLNGWVRRSQSPAEVGADAALAVAAAQKAPGQVATLILPADVSWGDGGEPVKPVPPRVPQRVTDVRGIAEVLRTGAPAALLIGGPACREPGLLAASRIAEATGAKVFIETFPARIERGAGLPAIERLGYLAEHVTYQLDGVKHVIVAGTKPPVSFFAYPGKPSELVPEGAQVHTLAGLDQDVVAALKSLADEVAKDKRPAVQPARRPALPSGPLTPQNWVEVIGALLPEGAIISDEANTSGVLLPAATAGAPRHDVLTLTGGAIGQGLPVAVGAAVAAPDRPVVALQADGSALYTISALWTMAREHLDITTIVLNNRAYAILRMELQRVGAEAAGPKANDLLDLSRPDLDFVKIAEGMGVPATRATTAEELAEQFARALAEPGPHLIDAIVPPLM</sequence>
<dbReference type="InterPro" id="IPR029061">
    <property type="entry name" value="THDP-binding"/>
</dbReference>
<evidence type="ECO:0000259" key="3">
    <source>
        <dbReference type="Pfam" id="PF02775"/>
    </source>
</evidence>
<dbReference type="GO" id="GO:0030976">
    <property type="term" value="F:thiamine pyrophosphate binding"/>
    <property type="evidence" value="ECO:0007669"/>
    <property type="project" value="InterPro"/>
</dbReference>
<dbReference type="InterPro" id="IPR011766">
    <property type="entry name" value="TPP_enzyme_TPP-bd"/>
</dbReference>
<dbReference type="CDD" id="cd07035">
    <property type="entry name" value="TPP_PYR_POX_like"/>
    <property type="match status" value="1"/>
</dbReference>
<protein>
    <submittedName>
        <fullName evidence="5">Acetolactate synthase I/II/III large subunit</fullName>
    </submittedName>
</protein>
<evidence type="ECO:0000313" key="5">
    <source>
        <dbReference type="EMBL" id="GLY64576.1"/>
    </source>
</evidence>
<evidence type="ECO:0000259" key="4">
    <source>
        <dbReference type="Pfam" id="PF02776"/>
    </source>
</evidence>
<dbReference type="GO" id="GO:0000287">
    <property type="term" value="F:magnesium ion binding"/>
    <property type="evidence" value="ECO:0007669"/>
    <property type="project" value="UniProtKB-ARBA"/>
</dbReference>
<gene>
    <name evidence="5" type="primary">ilvB</name>
    <name evidence="5" type="ORF">Atai01_11950</name>
</gene>
<dbReference type="RefSeq" id="WP_285486130.1">
    <property type="nucleotide sequence ID" value="NZ_BSTI01000002.1"/>
</dbReference>
<comment type="similarity">
    <text evidence="1">Belongs to the TPP enzyme family.</text>
</comment>
<evidence type="ECO:0000256" key="2">
    <source>
        <dbReference type="ARBA" id="ARBA00023052"/>
    </source>
</evidence>
<dbReference type="Proteomes" id="UP001165136">
    <property type="component" value="Unassembled WGS sequence"/>
</dbReference>
<evidence type="ECO:0000313" key="6">
    <source>
        <dbReference type="Proteomes" id="UP001165136"/>
    </source>
</evidence>
<dbReference type="Pfam" id="PF02776">
    <property type="entry name" value="TPP_enzyme_N"/>
    <property type="match status" value="1"/>
</dbReference>
<dbReference type="EMBL" id="BSTI01000002">
    <property type="protein sequence ID" value="GLY64576.1"/>
    <property type="molecule type" value="Genomic_DNA"/>
</dbReference>
<keyword evidence="2" id="KW-0786">Thiamine pyrophosphate</keyword>
<dbReference type="InterPro" id="IPR045229">
    <property type="entry name" value="TPP_enz"/>
</dbReference>
<organism evidence="5 6">
    <name type="scientific">Amycolatopsis taiwanensis</name>
    <dbReference type="NCBI Taxonomy" id="342230"/>
    <lineage>
        <taxon>Bacteria</taxon>
        <taxon>Bacillati</taxon>
        <taxon>Actinomycetota</taxon>
        <taxon>Actinomycetes</taxon>
        <taxon>Pseudonocardiales</taxon>
        <taxon>Pseudonocardiaceae</taxon>
        <taxon>Amycolatopsis</taxon>
    </lineage>
</organism>
<evidence type="ECO:0000256" key="1">
    <source>
        <dbReference type="ARBA" id="ARBA00007812"/>
    </source>
</evidence>
<accession>A0A9W6QXJ0</accession>
<proteinExistence type="inferred from homology"/>
<dbReference type="CDD" id="cd02002">
    <property type="entry name" value="TPP_BFDC"/>
    <property type="match status" value="1"/>
</dbReference>
<keyword evidence="6" id="KW-1185">Reference proteome</keyword>
<dbReference type="GO" id="GO:0003984">
    <property type="term" value="F:acetolactate synthase activity"/>
    <property type="evidence" value="ECO:0007669"/>
    <property type="project" value="TreeGrafter"/>
</dbReference>
<dbReference type="Pfam" id="PF02775">
    <property type="entry name" value="TPP_enzyme_C"/>
    <property type="match status" value="1"/>
</dbReference>
<name>A0A9W6QXJ0_9PSEU</name>
<comment type="caution">
    <text evidence="5">The sequence shown here is derived from an EMBL/GenBank/DDBJ whole genome shotgun (WGS) entry which is preliminary data.</text>
</comment>
<dbReference type="PANTHER" id="PTHR18968:SF86">
    <property type="entry name" value="ACETOLACTATE SYNTHASE LARGE SUBUNIT ILVX-RELATED"/>
    <property type="match status" value="1"/>
</dbReference>
<reference evidence="5" key="1">
    <citation type="submission" date="2023-03" db="EMBL/GenBank/DDBJ databases">
        <title>Amycolatopsis taiwanensis NBRC 103393.</title>
        <authorList>
            <person name="Ichikawa N."/>
            <person name="Sato H."/>
            <person name="Tonouchi N."/>
        </authorList>
    </citation>
    <scope>NUCLEOTIDE SEQUENCE</scope>
    <source>
        <strain evidence="5">NBRC 103393</strain>
    </source>
</reference>
<dbReference type="NCBIfam" id="NF005760">
    <property type="entry name" value="PRK07586.1"/>
    <property type="match status" value="1"/>
</dbReference>